<evidence type="ECO:0000256" key="2">
    <source>
        <dbReference type="ARBA" id="ARBA00022679"/>
    </source>
</evidence>
<gene>
    <name evidence="6" type="ORF">SAMN06265373_101842</name>
</gene>
<evidence type="ECO:0000259" key="5">
    <source>
        <dbReference type="SMART" id="SM00563"/>
    </source>
</evidence>
<dbReference type="SUPFAM" id="SSF69593">
    <property type="entry name" value="Glycerol-3-phosphate (1)-acyltransferase"/>
    <property type="match status" value="1"/>
</dbReference>
<accession>A0ABY1NHX1</accession>
<feature type="domain" description="Phospholipid/glycerol acyltransferase" evidence="5">
    <location>
        <begin position="79"/>
        <end position="191"/>
    </location>
</feature>
<name>A0ABY1NHX1_9RHOB</name>
<organism evidence="6 7">
    <name type="scientific">Shimia sagamensis</name>
    <dbReference type="NCBI Taxonomy" id="1566352"/>
    <lineage>
        <taxon>Bacteria</taxon>
        <taxon>Pseudomonadati</taxon>
        <taxon>Pseudomonadota</taxon>
        <taxon>Alphaproteobacteria</taxon>
        <taxon>Rhodobacterales</taxon>
        <taxon>Roseobacteraceae</taxon>
    </lineage>
</organism>
<keyword evidence="4" id="KW-0812">Transmembrane</keyword>
<dbReference type="Proteomes" id="UP001157961">
    <property type="component" value="Unassembled WGS sequence"/>
</dbReference>
<comment type="pathway">
    <text evidence="1">Lipid metabolism.</text>
</comment>
<dbReference type="RefSeq" id="WP_283424675.1">
    <property type="nucleotide sequence ID" value="NZ_FXTY01000001.1"/>
</dbReference>
<dbReference type="EMBL" id="FXTY01000001">
    <property type="protein sequence ID" value="SMP08144.1"/>
    <property type="molecule type" value="Genomic_DNA"/>
</dbReference>
<proteinExistence type="predicted"/>
<feature type="transmembrane region" description="Helical" evidence="4">
    <location>
        <begin position="16"/>
        <end position="36"/>
    </location>
</feature>
<dbReference type="InterPro" id="IPR002123">
    <property type="entry name" value="Plipid/glycerol_acylTrfase"/>
</dbReference>
<keyword evidence="4" id="KW-0472">Membrane</keyword>
<evidence type="ECO:0000256" key="3">
    <source>
        <dbReference type="ARBA" id="ARBA00023315"/>
    </source>
</evidence>
<evidence type="ECO:0000313" key="7">
    <source>
        <dbReference type="Proteomes" id="UP001157961"/>
    </source>
</evidence>
<evidence type="ECO:0000256" key="4">
    <source>
        <dbReference type="SAM" id="Phobius"/>
    </source>
</evidence>
<keyword evidence="3 6" id="KW-0012">Acyltransferase</keyword>
<dbReference type="Pfam" id="PF01553">
    <property type="entry name" value="Acyltransferase"/>
    <property type="match status" value="1"/>
</dbReference>
<keyword evidence="7" id="KW-1185">Reference proteome</keyword>
<dbReference type="CDD" id="cd07989">
    <property type="entry name" value="LPLAT_AGPAT-like"/>
    <property type="match status" value="1"/>
</dbReference>
<evidence type="ECO:0000256" key="1">
    <source>
        <dbReference type="ARBA" id="ARBA00005189"/>
    </source>
</evidence>
<dbReference type="GO" id="GO:0016746">
    <property type="term" value="F:acyltransferase activity"/>
    <property type="evidence" value="ECO:0007669"/>
    <property type="project" value="UniProtKB-KW"/>
</dbReference>
<sequence length="243" mass="26912">MHRLQQSFPVVFVRSLLFYALAGLAAVPFLLCWPALRGPRRTVYAIADRYLRVMLWLLRGVCGIRYRVVGQDRLPEGAVLIASQHESTWETLFFQVLFDHPVMYAKTPIFSYPVFGPVVRKFGHIPVAAGASADAMRAAFRAGAAAVKDGRSLVIFPSGTRRKDTAELQAGVGVLYQLAGVKVVPVRLNSGTMWPHGQWLKFPGTIEVQIAPVIEAGLDRRDFMQILSASLADDHVPVELENL</sequence>
<dbReference type="PANTHER" id="PTHR10434">
    <property type="entry name" value="1-ACYL-SN-GLYCEROL-3-PHOSPHATE ACYLTRANSFERASE"/>
    <property type="match status" value="1"/>
</dbReference>
<comment type="caution">
    <text evidence="6">The sequence shown here is derived from an EMBL/GenBank/DDBJ whole genome shotgun (WGS) entry which is preliminary data.</text>
</comment>
<dbReference type="PANTHER" id="PTHR10434:SF40">
    <property type="entry name" value="1-ACYL-SN-GLYCEROL-3-PHOSPHATE ACYLTRANSFERASE"/>
    <property type="match status" value="1"/>
</dbReference>
<evidence type="ECO:0000313" key="6">
    <source>
        <dbReference type="EMBL" id="SMP08144.1"/>
    </source>
</evidence>
<keyword evidence="2" id="KW-0808">Transferase</keyword>
<dbReference type="SMART" id="SM00563">
    <property type="entry name" value="PlsC"/>
    <property type="match status" value="1"/>
</dbReference>
<protein>
    <submittedName>
        <fullName evidence="6">1-acyl-sn-glycerol-3-phosphate acyltransferase</fullName>
    </submittedName>
</protein>
<reference evidence="6 7" key="1">
    <citation type="submission" date="2017-05" db="EMBL/GenBank/DDBJ databases">
        <authorList>
            <person name="Varghese N."/>
            <person name="Submissions S."/>
        </authorList>
    </citation>
    <scope>NUCLEOTIDE SEQUENCE [LARGE SCALE GENOMIC DNA]</scope>
    <source>
        <strain evidence="6 7">DSM 29734</strain>
    </source>
</reference>
<keyword evidence="4" id="KW-1133">Transmembrane helix</keyword>